<dbReference type="AlphaFoldDB" id="A0A8J1U8L7"/>
<evidence type="ECO:0000313" key="3">
    <source>
        <dbReference type="Proteomes" id="UP000749559"/>
    </source>
</evidence>
<name>A0A8J1U8L7_OWEFU</name>
<proteinExistence type="predicted"/>
<dbReference type="Proteomes" id="UP000749559">
    <property type="component" value="Unassembled WGS sequence"/>
</dbReference>
<evidence type="ECO:0000313" key="2">
    <source>
        <dbReference type="EMBL" id="CAH1794493.1"/>
    </source>
</evidence>
<dbReference type="OrthoDB" id="189770at2759"/>
<evidence type="ECO:0000256" key="1">
    <source>
        <dbReference type="SAM" id="MobiDB-lite"/>
    </source>
</evidence>
<dbReference type="PANTHER" id="PTHR28348:SF1">
    <property type="entry name" value="UPF0193 PROTEIN EVG1"/>
    <property type="match status" value="1"/>
</dbReference>
<feature type="compositionally biased region" description="Basic and acidic residues" evidence="1">
    <location>
        <begin position="220"/>
        <end position="234"/>
    </location>
</feature>
<sequence>IKMADRSRQAVAQGGFWSSQQPQYSQQTQELMKQMMKESKLTAFQQRQLSQTMQKGETLPPRVLPTTSAEPGMLETVGPPPPPKVLNPKNYKGNMRKKEDIEASGAYKRQKFRPQPGPNRSADKDKERLQNMMAYGEDLPAPTSASIRKARAKMLPEDEPYVDRFDELQGEINERKQFMKDMEKLGQGDKFRQIIDTEVSQKIREMEIIDRKRTEQLEDYIKKRNNEKQKEKTIPHVSFENSDK</sequence>
<dbReference type="EMBL" id="CAIIXF020000009">
    <property type="protein sequence ID" value="CAH1794493.1"/>
    <property type="molecule type" value="Genomic_DNA"/>
</dbReference>
<feature type="non-terminal residue" evidence="2">
    <location>
        <position position="244"/>
    </location>
</feature>
<feature type="region of interest" description="Disordered" evidence="1">
    <location>
        <begin position="220"/>
        <end position="244"/>
    </location>
</feature>
<dbReference type="InterPro" id="IPR007914">
    <property type="entry name" value="UPF0193"/>
</dbReference>
<keyword evidence="3" id="KW-1185">Reference proteome</keyword>
<accession>A0A8J1U8L7</accession>
<reference evidence="2" key="1">
    <citation type="submission" date="2022-03" db="EMBL/GenBank/DDBJ databases">
        <authorList>
            <person name="Martin C."/>
        </authorList>
    </citation>
    <scope>NUCLEOTIDE SEQUENCE</scope>
</reference>
<dbReference type="Pfam" id="PF05250">
    <property type="entry name" value="UPF0193"/>
    <property type="match status" value="1"/>
</dbReference>
<feature type="region of interest" description="Disordered" evidence="1">
    <location>
        <begin position="1"/>
        <end position="127"/>
    </location>
</feature>
<feature type="compositionally biased region" description="Polar residues" evidence="1">
    <location>
        <begin position="42"/>
        <end position="55"/>
    </location>
</feature>
<feature type="compositionally biased region" description="Low complexity" evidence="1">
    <location>
        <begin position="18"/>
        <end position="29"/>
    </location>
</feature>
<dbReference type="PANTHER" id="PTHR28348">
    <property type="entry name" value="UPF0193 PROTEIN EVG1"/>
    <property type="match status" value="1"/>
</dbReference>
<protein>
    <submittedName>
        <fullName evidence="2">Uncharacterized protein</fullName>
    </submittedName>
</protein>
<gene>
    <name evidence="2" type="ORF">OFUS_LOCUS19176</name>
</gene>
<organism evidence="2 3">
    <name type="scientific">Owenia fusiformis</name>
    <name type="common">Polychaete worm</name>
    <dbReference type="NCBI Taxonomy" id="6347"/>
    <lineage>
        <taxon>Eukaryota</taxon>
        <taxon>Metazoa</taxon>
        <taxon>Spiralia</taxon>
        <taxon>Lophotrochozoa</taxon>
        <taxon>Annelida</taxon>
        <taxon>Polychaeta</taxon>
        <taxon>Sedentaria</taxon>
        <taxon>Canalipalpata</taxon>
        <taxon>Sabellida</taxon>
        <taxon>Oweniida</taxon>
        <taxon>Oweniidae</taxon>
        <taxon>Owenia</taxon>
    </lineage>
</organism>
<comment type="caution">
    <text evidence="2">The sequence shown here is derived from an EMBL/GenBank/DDBJ whole genome shotgun (WGS) entry which is preliminary data.</text>
</comment>